<dbReference type="EMBL" id="JXLP01000003">
    <property type="protein sequence ID" value="KIL79289.1"/>
    <property type="molecule type" value="Genomic_DNA"/>
</dbReference>
<keyword evidence="5" id="KW-1185">Reference proteome</keyword>
<evidence type="ECO:0000256" key="2">
    <source>
        <dbReference type="SAM" id="SignalP"/>
    </source>
</evidence>
<sequence length="267" mass="29819">MRKLFWTITFVLALAALAACSNETTKEAEEPKKSLQPLKAELDIPDTIAVNEKVQLKAAVSQGDEKVADARKVQFEIWEEDKKEDSQMIKAENNKDGTYTAETTFDRDGLFTVQVHVDARDLHTMPLKKVTVGKGAAEGQQAAHEEYAADEHSHGEKPKDEHGHGEHAKGFSMHFAKPEHVKANADTSLTVHLQMDESPLEKAQVRYEIWNAKTKDKHAWADAKEAKPGEYTGSYTFPDAGEFTVVVHVENEDGLHEHEEHQLAVAK</sequence>
<feature type="compositionally biased region" description="Basic and acidic residues" evidence="1">
    <location>
        <begin position="143"/>
        <end position="168"/>
    </location>
</feature>
<dbReference type="Proteomes" id="UP000031982">
    <property type="component" value="Unassembled WGS sequence"/>
</dbReference>
<feature type="domain" description="YtkA-like" evidence="3">
    <location>
        <begin position="35"/>
        <end position="116"/>
    </location>
</feature>
<evidence type="ECO:0000256" key="1">
    <source>
        <dbReference type="SAM" id="MobiDB-lite"/>
    </source>
</evidence>
<dbReference type="Gene3D" id="2.60.40.10">
    <property type="entry name" value="Immunoglobulins"/>
    <property type="match status" value="1"/>
</dbReference>
<dbReference type="PROSITE" id="PS51257">
    <property type="entry name" value="PROKAR_LIPOPROTEIN"/>
    <property type="match status" value="1"/>
</dbReference>
<name>A0ABR5AX21_BACBA</name>
<dbReference type="Pfam" id="PF13115">
    <property type="entry name" value="YtkA"/>
    <property type="match status" value="2"/>
</dbReference>
<evidence type="ECO:0000313" key="5">
    <source>
        <dbReference type="Proteomes" id="UP000031982"/>
    </source>
</evidence>
<dbReference type="InterPro" id="IPR032693">
    <property type="entry name" value="YtkA-like_dom"/>
</dbReference>
<proteinExistence type="predicted"/>
<feature type="signal peptide" evidence="2">
    <location>
        <begin position="1"/>
        <end position="18"/>
    </location>
</feature>
<dbReference type="RefSeq" id="WP_041113459.1">
    <property type="nucleotide sequence ID" value="NZ_JARTHD010000018.1"/>
</dbReference>
<comment type="caution">
    <text evidence="4">The sequence shown here is derived from an EMBL/GenBank/DDBJ whole genome shotgun (WGS) entry which is preliminary data.</text>
</comment>
<organism evidence="4 5">
    <name type="scientific">Bacillus badius</name>
    <dbReference type="NCBI Taxonomy" id="1455"/>
    <lineage>
        <taxon>Bacteria</taxon>
        <taxon>Bacillati</taxon>
        <taxon>Bacillota</taxon>
        <taxon>Bacilli</taxon>
        <taxon>Bacillales</taxon>
        <taxon>Bacillaceae</taxon>
        <taxon>Pseudobacillus</taxon>
    </lineage>
</organism>
<evidence type="ECO:0000259" key="3">
    <source>
        <dbReference type="Pfam" id="PF13115"/>
    </source>
</evidence>
<evidence type="ECO:0000313" key="4">
    <source>
        <dbReference type="EMBL" id="KIL79289.1"/>
    </source>
</evidence>
<feature type="domain" description="YtkA-like" evidence="3">
    <location>
        <begin position="168"/>
        <end position="248"/>
    </location>
</feature>
<feature type="chain" id="PRO_5046540509" description="YtkA-like domain-containing protein" evidence="2">
    <location>
        <begin position="19"/>
        <end position="267"/>
    </location>
</feature>
<accession>A0ABR5AX21</accession>
<feature type="region of interest" description="Disordered" evidence="1">
    <location>
        <begin position="132"/>
        <end position="168"/>
    </location>
</feature>
<dbReference type="InterPro" id="IPR013783">
    <property type="entry name" value="Ig-like_fold"/>
</dbReference>
<gene>
    <name evidence="4" type="ORF">SD77_3155</name>
</gene>
<keyword evidence="2" id="KW-0732">Signal</keyword>
<reference evidence="4 5" key="1">
    <citation type="submission" date="2015-01" db="EMBL/GenBank/DDBJ databases">
        <title>Genome Assembly of Bacillus badius MTCC 1458.</title>
        <authorList>
            <person name="Verma A."/>
            <person name="Khatri I."/>
            <person name="Mual P."/>
            <person name="Subramanian S."/>
            <person name="Krishnamurthi S."/>
        </authorList>
    </citation>
    <scope>NUCLEOTIDE SEQUENCE [LARGE SCALE GENOMIC DNA]</scope>
    <source>
        <strain evidence="4 5">MTCC 1458</strain>
    </source>
</reference>
<protein>
    <recommendedName>
        <fullName evidence="3">YtkA-like domain-containing protein</fullName>
    </recommendedName>
</protein>